<evidence type="ECO:0000256" key="4">
    <source>
        <dbReference type="ARBA" id="ARBA00022840"/>
    </source>
</evidence>
<dbReference type="GO" id="GO:0005524">
    <property type="term" value="F:ATP binding"/>
    <property type="evidence" value="ECO:0007669"/>
    <property type="project" value="UniProtKB-KW"/>
</dbReference>
<keyword evidence="8" id="KW-1185">Reference proteome</keyword>
<dbReference type="Gene3D" id="3.40.50.12780">
    <property type="entry name" value="N-terminal domain of ligase-like"/>
    <property type="match status" value="1"/>
</dbReference>
<evidence type="ECO:0000256" key="3">
    <source>
        <dbReference type="ARBA" id="ARBA00022741"/>
    </source>
</evidence>
<dbReference type="Pfam" id="PF16177">
    <property type="entry name" value="ACAS_N"/>
    <property type="match status" value="1"/>
</dbReference>
<dbReference type="InterPro" id="IPR005914">
    <property type="entry name" value="Acac_CoA_synth"/>
</dbReference>
<dbReference type="KEGG" id="thu:AC731_007530"/>
<protein>
    <submittedName>
        <fullName evidence="7">Acetoacetyl-CoA synthetase</fullName>
    </submittedName>
</protein>
<gene>
    <name evidence="7" type="ORF">AC731_007530</name>
</gene>
<evidence type="ECO:0000259" key="5">
    <source>
        <dbReference type="Pfam" id="PF00501"/>
    </source>
</evidence>
<dbReference type="PANTHER" id="PTHR42921:SF1">
    <property type="entry name" value="ACETOACETYL-COA SYNTHETASE"/>
    <property type="match status" value="1"/>
</dbReference>
<dbReference type="InterPro" id="IPR020845">
    <property type="entry name" value="AMP-binding_CS"/>
</dbReference>
<name>A0A127K4C8_9RHOO</name>
<comment type="similarity">
    <text evidence="1">Belongs to the ATP-dependent AMP-binding enzyme family.</text>
</comment>
<dbReference type="GO" id="GO:0030729">
    <property type="term" value="F:acetoacetate-CoA ligase activity"/>
    <property type="evidence" value="ECO:0007669"/>
    <property type="project" value="InterPro"/>
</dbReference>
<dbReference type="Gene3D" id="3.30.300.30">
    <property type="match status" value="1"/>
</dbReference>
<evidence type="ECO:0000256" key="1">
    <source>
        <dbReference type="ARBA" id="ARBA00006432"/>
    </source>
</evidence>
<reference evidence="8" key="1">
    <citation type="submission" date="2016-03" db="EMBL/GenBank/DDBJ databases">
        <authorList>
            <person name="Ma C."/>
            <person name="Zhou S."/>
            <person name="Yang G."/>
        </authorList>
    </citation>
    <scope>NUCLEOTIDE SEQUENCE [LARGE SCALE GENOMIC DNA]</scope>
    <source>
        <strain evidence="8">SgZ-1</strain>
    </source>
</reference>
<keyword evidence="2" id="KW-0436">Ligase</keyword>
<feature type="domain" description="Acetyl-coenzyme A synthetase N-terminal" evidence="6">
    <location>
        <begin position="40"/>
        <end position="99"/>
    </location>
</feature>
<dbReference type="NCBIfam" id="NF002937">
    <property type="entry name" value="PRK03584.1"/>
    <property type="match status" value="1"/>
</dbReference>
<dbReference type="STRING" id="1134435.AC731_007530"/>
<sequence>MNLADNAPLWTPTAERIASANVTAFRLAAEKRWGVALPDYDALYAWSVAQPEQFWVSIWEGDGMRDGVIGTRGERVLVDGDRMPGAKCFPDARLNFAQNLLRSRDASDAVVFWGEDRVKNRMSHGELYRAVAHFAAALKEQGVVAGDRVAAYMPNMPETLVAMLAAASLGAIFTSASPDFGVQGVLDRFGQTEPKVLVACDGYYYGGKTIDVLDKLGEIVGQLPSVKRVVVVPYVHQAHDLSHVPHARLYADFVKPFAHIDDIAFAQLPFDHPLYIMYSSGTTGVPKCIVHCAGGALLQHLKEHRLHGDVRPGDRVYYFTTCGWMMWNWLVSGLAAGATLLLYDGSPFAGDNHIIFDYADAEGMTHFGTSAKFIDACAKFGLKPRETHKLTTVRAMMSTGSPLVPEGFDYVYRDIKADLQLSSISGGTDIISCFVLGSPVLPVWRGEIQCRGLGMAVDVWDDDGRPVRGEKGELVCTKPFPVMPIGFWNDADGSKYHAAYFERFANVWCHGDFCEITANGGLVIYGRSDATLNPGGVRIGTAEIYRQVEKLHEVVESLVIGQDWPPQNPNDVRVVLFVKLREGLALDDDLVRRIKQTIRDNTTPRHVPAKVLQVADIPRTKSGKIVELAVRNVVHGRPVKNQEALANPGALAHFRDRVELAD</sequence>
<dbReference type="Pfam" id="PF00501">
    <property type="entry name" value="AMP-binding"/>
    <property type="match status" value="1"/>
</dbReference>
<dbReference type="Proteomes" id="UP000036902">
    <property type="component" value="Chromosome"/>
</dbReference>
<evidence type="ECO:0000256" key="2">
    <source>
        <dbReference type="ARBA" id="ARBA00022598"/>
    </source>
</evidence>
<evidence type="ECO:0000313" key="7">
    <source>
        <dbReference type="EMBL" id="AMO36813.1"/>
    </source>
</evidence>
<keyword evidence="4" id="KW-0067">ATP-binding</keyword>
<dbReference type="InterPro" id="IPR032387">
    <property type="entry name" value="ACAS_N"/>
</dbReference>
<dbReference type="PANTHER" id="PTHR42921">
    <property type="entry name" value="ACETOACETYL-COA SYNTHETASE"/>
    <property type="match status" value="1"/>
</dbReference>
<dbReference type="GO" id="GO:0006629">
    <property type="term" value="P:lipid metabolic process"/>
    <property type="evidence" value="ECO:0007669"/>
    <property type="project" value="InterPro"/>
</dbReference>
<evidence type="ECO:0000313" key="8">
    <source>
        <dbReference type="Proteomes" id="UP000036902"/>
    </source>
</evidence>
<dbReference type="NCBIfam" id="TIGR01217">
    <property type="entry name" value="ac_ac_CoA_syn"/>
    <property type="match status" value="1"/>
</dbReference>
<dbReference type="PROSITE" id="PS00455">
    <property type="entry name" value="AMP_BINDING"/>
    <property type="match status" value="1"/>
</dbReference>
<dbReference type="RefSeq" id="WP_048702689.1">
    <property type="nucleotide sequence ID" value="NZ_CP014646.1"/>
</dbReference>
<evidence type="ECO:0000259" key="6">
    <source>
        <dbReference type="Pfam" id="PF16177"/>
    </source>
</evidence>
<dbReference type="InterPro" id="IPR042099">
    <property type="entry name" value="ANL_N_sf"/>
</dbReference>
<dbReference type="SUPFAM" id="SSF56801">
    <property type="entry name" value="Acetyl-CoA synthetase-like"/>
    <property type="match status" value="1"/>
</dbReference>
<dbReference type="EMBL" id="CP014646">
    <property type="protein sequence ID" value="AMO36813.1"/>
    <property type="molecule type" value="Genomic_DNA"/>
</dbReference>
<accession>A0A127K4C8</accession>
<dbReference type="InterPro" id="IPR000873">
    <property type="entry name" value="AMP-dep_synth/lig_dom"/>
</dbReference>
<dbReference type="InterPro" id="IPR045851">
    <property type="entry name" value="AMP-bd_C_sf"/>
</dbReference>
<keyword evidence="3" id="KW-0547">Nucleotide-binding</keyword>
<organism evidence="7 8">
    <name type="scientific">Thauera humireducens</name>
    <dbReference type="NCBI Taxonomy" id="1134435"/>
    <lineage>
        <taxon>Bacteria</taxon>
        <taxon>Pseudomonadati</taxon>
        <taxon>Pseudomonadota</taxon>
        <taxon>Betaproteobacteria</taxon>
        <taxon>Rhodocyclales</taxon>
        <taxon>Zoogloeaceae</taxon>
        <taxon>Thauera</taxon>
    </lineage>
</organism>
<proteinExistence type="inferred from homology"/>
<feature type="domain" description="AMP-dependent synthetase/ligase" evidence="5">
    <location>
        <begin position="109"/>
        <end position="479"/>
    </location>
</feature>
<dbReference type="AlphaFoldDB" id="A0A127K4C8"/>
<dbReference type="CDD" id="cd05943">
    <property type="entry name" value="AACS"/>
    <property type="match status" value="1"/>
</dbReference>